<feature type="chain" id="PRO_5011444012" description="Type 9 secretion system plug protein N-terminal domain-containing protein" evidence="1">
    <location>
        <begin position="24"/>
        <end position="446"/>
    </location>
</feature>
<evidence type="ECO:0000313" key="3">
    <source>
        <dbReference type="EMBL" id="SDJ76294.1"/>
    </source>
</evidence>
<accession>A0A1G8WDF3</accession>
<evidence type="ECO:0000313" key="4">
    <source>
        <dbReference type="Proteomes" id="UP000198510"/>
    </source>
</evidence>
<dbReference type="InterPro" id="IPR031345">
    <property type="entry name" value="T9SS_Plug_N"/>
</dbReference>
<protein>
    <recommendedName>
        <fullName evidence="2">Type 9 secretion system plug protein N-terminal domain-containing protein</fullName>
    </recommendedName>
</protein>
<keyword evidence="1" id="KW-0732">Signal</keyword>
<dbReference type="OrthoDB" id="1522602at2"/>
<name>A0A1G8WDF3_9BACT</name>
<reference evidence="3 4" key="1">
    <citation type="submission" date="2016-10" db="EMBL/GenBank/DDBJ databases">
        <authorList>
            <person name="de Groot N.N."/>
        </authorList>
    </citation>
    <scope>NUCLEOTIDE SEQUENCE [LARGE SCALE GENOMIC DNA]</scope>
    <source>
        <strain evidence="3 4">DSM 25186</strain>
    </source>
</reference>
<proteinExistence type="predicted"/>
<evidence type="ECO:0000259" key="2">
    <source>
        <dbReference type="Pfam" id="PF17116"/>
    </source>
</evidence>
<dbReference type="RefSeq" id="WP_143017039.1">
    <property type="nucleotide sequence ID" value="NZ_FNFO01000001.1"/>
</dbReference>
<dbReference type="AlphaFoldDB" id="A0A1G8WDF3"/>
<dbReference type="STRING" id="1075417.SAMN05421823_10146"/>
<dbReference type="Proteomes" id="UP000198510">
    <property type="component" value="Unassembled WGS sequence"/>
</dbReference>
<feature type="domain" description="Type 9 secretion system plug protein N-terminal" evidence="2">
    <location>
        <begin position="72"/>
        <end position="184"/>
    </location>
</feature>
<dbReference type="EMBL" id="FNFO01000001">
    <property type="protein sequence ID" value="SDJ76294.1"/>
    <property type="molecule type" value="Genomic_DNA"/>
</dbReference>
<sequence length="446" mass="51832">MIRLLPLLALPFLISTCVPVAQQAGSGTNANGRVTATGAVQDKTLRLADYTYEERIRTPLLYPLTTGPNDAQQMLSNPVIPLQNPPALMLEFDELGDQYFNYYFKLIHCDANWEKSQLFDMDYMFEYNQFQITNYEISINTRMPYVHYSMTLPPVKVSGNYVVVVYRENNEQDIVLTRRFSVYEELVSIRADVKFSADVTQRATNEQVDFIINYAQLNLVNPQVNMQTFVRQNGRWDNALKLAPLYVDPNDRTLDYQYFSGENNFPGLNEYRTVDLRSYRFLGFGMASIDRTDQRVDVYLVPDKSRRRAVYTQLQDLNGKFVIENYETRESNTAADYVYAHFKLLTPPIEGEVYVFGELSSWRPKEEFRLKYDEATGAYVGTMLLKQGYYNYSYALVQGNKIDEQYFEGSYNITENIYDILTYYRAPGARADRLIGYTAQDYYGRK</sequence>
<feature type="signal peptide" evidence="1">
    <location>
        <begin position="1"/>
        <end position="23"/>
    </location>
</feature>
<dbReference type="Pfam" id="PF17116">
    <property type="entry name" value="T9SS_plug_1st"/>
    <property type="match status" value="1"/>
</dbReference>
<evidence type="ECO:0000256" key="1">
    <source>
        <dbReference type="SAM" id="SignalP"/>
    </source>
</evidence>
<gene>
    <name evidence="3" type="ORF">SAMN05421823_10146</name>
</gene>
<keyword evidence="4" id="KW-1185">Reference proteome</keyword>
<organism evidence="3 4">
    <name type="scientific">Catalinimonas alkaloidigena</name>
    <dbReference type="NCBI Taxonomy" id="1075417"/>
    <lineage>
        <taxon>Bacteria</taxon>
        <taxon>Pseudomonadati</taxon>
        <taxon>Bacteroidota</taxon>
        <taxon>Cytophagia</taxon>
        <taxon>Cytophagales</taxon>
        <taxon>Catalimonadaceae</taxon>
        <taxon>Catalinimonas</taxon>
    </lineage>
</organism>